<evidence type="ECO:0000313" key="7">
    <source>
        <dbReference type="Proteomes" id="UP000711407"/>
    </source>
</evidence>
<reference evidence="6" key="1">
    <citation type="journal article" date="2021" name="PeerJ">
        <title>Extensive microbial diversity within the chicken gut microbiome revealed by metagenomics and culture.</title>
        <authorList>
            <person name="Gilroy R."/>
            <person name="Ravi A."/>
            <person name="Getino M."/>
            <person name="Pursley I."/>
            <person name="Horton D.L."/>
            <person name="Alikhan N.F."/>
            <person name="Baker D."/>
            <person name="Gharbi K."/>
            <person name="Hall N."/>
            <person name="Watson M."/>
            <person name="Adriaenssens E.M."/>
            <person name="Foster-Nyarko E."/>
            <person name="Jarju S."/>
            <person name="Secka A."/>
            <person name="Antonio M."/>
            <person name="Oren A."/>
            <person name="Chaudhuri R.R."/>
            <person name="La Ragione R."/>
            <person name="Hildebrand F."/>
            <person name="Pallen M.J."/>
        </authorList>
    </citation>
    <scope>NUCLEOTIDE SEQUENCE</scope>
    <source>
        <strain evidence="6">4100</strain>
    </source>
</reference>
<dbReference type="GO" id="GO:0036376">
    <property type="term" value="P:sodium ion export across plasma membrane"/>
    <property type="evidence" value="ECO:0007669"/>
    <property type="project" value="InterPro"/>
</dbReference>
<dbReference type="Pfam" id="PF04277">
    <property type="entry name" value="OAD_gamma"/>
    <property type="match status" value="1"/>
</dbReference>
<name>A0A4Q0UA00_9BACT</name>
<dbReference type="GO" id="GO:0005886">
    <property type="term" value="C:plasma membrane"/>
    <property type="evidence" value="ECO:0007669"/>
    <property type="project" value="UniProtKB-SubCell"/>
</dbReference>
<evidence type="ECO:0000313" key="6">
    <source>
        <dbReference type="EMBL" id="HJE39899.1"/>
    </source>
</evidence>
<keyword evidence="4" id="KW-1133">Transmembrane helix</keyword>
<comment type="caution">
    <text evidence="6">The sequence shown here is derived from an EMBL/GenBank/DDBJ whole genome shotgun (WGS) entry which is preliminary data.</text>
</comment>
<proteinExistence type="predicted"/>
<evidence type="ECO:0000256" key="2">
    <source>
        <dbReference type="ARBA" id="ARBA00022475"/>
    </source>
</evidence>
<accession>A0A4Q0UA00</accession>
<dbReference type="GO" id="GO:0015081">
    <property type="term" value="F:sodium ion transmembrane transporter activity"/>
    <property type="evidence" value="ECO:0007669"/>
    <property type="project" value="InterPro"/>
</dbReference>
<keyword evidence="2" id="KW-1003">Cell membrane</keyword>
<gene>
    <name evidence="6" type="ORF">K8V47_09105</name>
</gene>
<dbReference type="InterPro" id="IPR005899">
    <property type="entry name" value="Na_pump_deCOase"/>
</dbReference>
<comment type="subcellular location">
    <subcellularLocation>
        <location evidence="1">Cell membrane</location>
    </subcellularLocation>
</comment>
<evidence type="ECO:0000256" key="5">
    <source>
        <dbReference type="ARBA" id="ARBA00023136"/>
    </source>
</evidence>
<evidence type="ECO:0000256" key="4">
    <source>
        <dbReference type="ARBA" id="ARBA00022989"/>
    </source>
</evidence>
<protein>
    <submittedName>
        <fullName evidence="6">OadG family protein</fullName>
    </submittedName>
</protein>
<dbReference type="PROSITE" id="PS51841">
    <property type="entry name" value="LTD"/>
    <property type="match status" value="1"/>
</dbReference>
<organism evidence="6 7">
    <name type="scientific">Candidatus Amulumruptor caecigallinarius</name>
    <dbReference type="NCBI Taxonomy" id="2109911"/>
    <lineage>
        <taxon>Bacteria</taxon>
        <taxon>Pseudomonadati</taxon>
        <taxon>Bacteroidota</taxon>
        <taxon>Bacteroidia</taxon>
        <taxon>Bacteroidales</taxon>
        <taxon>Muribaculaceae</taxon>
        <taxon>Candidatus Amulumruptor</taxon>
    </lineage>
</organism>
<evidence type="ECO:0000256" key="3">
    <source>
        <dbReference type="ARBA" id="ARBA00022692"/>
    </source>
</evidence>
<evidence type="ECO:0000256" key="1">
    <source>
        <dbReference type="ARBA" id="ARBA00004236"/>
    </source>
</evidence>
<keyword evidence="3" id="KW-0812">Transmembrane</keyword>
<reference evidence="6" key="2">
    <citation type="submission" date="2021-09" db="EMBL/GenBank/DDBJ databases">
        <authorList>
            <person name="Gilroy R."/>
        </authorList>
    </citation>
    <scope>NUCLEOTIDE SEQUENCE</scope>
    <source>
        <strain evidence="6">4100</strain>
    </source>
</reference>
<dbReference type="AlphaFoldDB" id="A0A4Q0UA00"/>
<keyword evidence="5" id="KW-0472">Membrane</keyword>
<dbReference type="InterPro" id="IPR001322">
    <property type="entry name" value="Lamin_tail_dom"/>
</dbReference>
<dbReference type="Proteomes" id="UP000711407">
    <property type="component" value="Unassembled WGS sequence"/>
</dbReference>
<dbReference type="EMBL" id="DYXT01000047">
    <property type="protein sequence ID" value="HJE39899.1"/>
    <property type="molecule type" value="Genomic_DNA"/>
</dbReference>
<sequence>MKQRLMLLAIAVSVCVGAVSAQGRRGLRINEVMVKNESSVIDDFGRRSAWIELFNSTFGPLEISSVYLTNERNNPTMYPVPLGDVNTRIPKRQHVIFWADGMANDGTFHTNFVLIPGVDNWIGLYDADGKTLIDEVTVPATLPFDASYARKSDGEGGVGDASAWEVRDGSTSSLYITPSSNNIIKDSNYKVDTFRKLDASGGGMTIMAMSIVFLALIVLCVCFYVINKISAAISKSNKAKTVGLNLKELARDEHPDHDTGEEIAAIAMALHEHLDAHDRENTVLTINKVKRAYSPWSSKIYTLRETPNVNR</sequence>